<dbReference type="EMBL" id="CP019728">
    <property type="protein sequence ID" value="AQS52857.1"/>
    <property type="molecule type" value="Genomic_DNA"/>
</dbReference>
<keyword evidence="2" id="KW-0049">Antioxidant</keyword>
<dbReference type="KEGG" id="jda:BW727_100464"/>
<dbReference type="Proteomes" id="UP000188993">
    <property type="component" value="Chromosome"/>
</dbReference>
<protein>
    <submittedName>
        <fullName evidence="6">Putative thiol peroxidase</fullName>
        <ecNumber evidence="6">1.11.1.-</ecNumber>
    </submittedName>
</protein>
<accession>A0A1S6IMU7</accession>
<organism evidence="6 7">
    <name type="scientific">Jeotgalibaca dankookensis</name>
    <dbReference type="NCBI Taxonomy" id="708126"/>
    <lineage>
        <taxon>Bacteria</taxon>
        <taxon>Bacillati</taxon>
        <taxon>Bacillota</taxon>
        <taxon>Bacilli</taxon>
        <taxon>Lactobacillales</taxon>
        <taxon>Carnobacteriaceae</taxon>
        <taxon>Jeotgalibaca</taxon>
    </lineage>
</organism>
<proteinExistence type="predicted"/>
<dbReference type="CDD" id="cd03014">
    <property type="entry name" value="PRX_Atyp2cys"/>
    <property type="match status" value="1"/>
</dbReference>
<reference evidence="6 7" key="1">
    <citation type="journal article" date="2014" name="Int. J. Syst. Evol. Microbiol.">
        <title>Jeotgalibaca dankookensis gen. nov., sp. nov., a member of the family Carnobacteriaceae, isolated from seujeot (Korean traditional food).</title>
        <authorList>
            <person name="Lee D.G."/>
            <person name="Trujillo M.E."/>
            <person name="Kang H."/>
            <person name="Ahn T.Y."/>
        </authorList>
    </citation>
    <scope>NUCLEOTIDE SEQUENCE [LARGE SCALE GENOMIC DNA]</scope>
    <source>
        <strain evidence="6 7">EX-07</strain>
    </source>
</reference>
<dbReference type="InterPro" id="IPR013766">
    <property type="entry name" value="Thioredoxin_domain"/>
</dbReference>
<dbReference type="InterPro" id="IPR002065">
    <property type="entry name" value="TPX"/>
</dbReference>
<gene>
    <name evidence="6" type="primary">tpx</name>
    <name evidence="6" type="ORF">BW727_100464</name>
</gene>
<dbReference type="EC" id="1.11.1.-" evidence="6"/>
<name>A0A1S6IMU7_9LACT</name>
<sequence>MEITRKGQAIPLEGTVPTVGEAIPSFSLTTIKGETVSNETLKGQLAILSVFPDINTSVCDQQTRTFNEKAANIDNIQLISVSRNTKEELNNWCAAQGLDMEMWIDDKGEFGQAFGINMPSLDKLARSVFVITADGLLAYKEIVPEMVEEPNYDAAIGAAKDLL</sequence>
<dbReference type="STRING" id="708126.BW727_100464"/>
<feature type="domain" description="Thioredoxin" evidence="5">
    <location>
        <begin position="17"/>
        <end position="163"/>
    </location>
</feature>
<dbReference type="Gene3D" id="3.40.30.10">
    <property type="entry name" value="Glutaredoxin"/>
    <property type="match status" value="1"/>
</dbReference>
<dbReference type="PROSITE" id="PS51352">
    <property type="entry name" value="THIOREDOXIN_2"/>
    <property type="match status" value="1"/>
</dbReference>
<dbReference type="RefSeq" id="WP_062471205.1">
    <property type="nucleotide sequence ID" value="NZ_BBYN01000028.1"/>
</dbReference>
<evidence type="ECO:0000313" key="7">
    <source>
        <dbReference type="Proteomes" id="UP000188993"/>
    </source>
</evidence>
<dbReference type="SUPFAM" id="SSF52833">
    <property type="entry name" value="Thioredoxin-like"/>
    <property type="match status" value="1"/>
</dbReference>
<dbReference type="InterPro" id="IPR036249">
    <property type="entry name" value="Thioredoxin-like_sf"/>
</dbReference>
<dbReference type="AlphaFoldDB" id="A0A1S6IMU7"/>
<keyword evidence="6" id="KW-0560">Oxidoreductase</keyword>
<dbReference type="PANTHER" id="PTHR43110">
    <property type="entry name" value="THIOL PEROXIDASE"/>
    <property type="match status" value="1"/>
</dbReference>
<dbReference type="Pfam" id="PF00578">
    <property type="entry name" value="AhpC-TSA"/>
    <property type="match status" value="1"/>
</dbReference>
<evidence type="ECO:0000256" key="1">
    <source>
        <dbReference type="ARBA" id="ARBA00022559"/>
    </source>
</evidence>
<dbReference type="PANTHER" id="PTHR43110:SF1">
    <property type="entry name" value="THIOL PEROXIDASE"/>
    <property type="match status" value="1"/>
</dbReference>
<evidence type="ECO:0000256" key="3">
    <source>
        <dbReference type="ARBA" id="ARBA00023157"/>
    </source>
</evidence>
<dbReference type="NCBIfam" id="NF001808">
    <property type="entry name" value="PRK00522.1"/>
    <property type="match status" value="1"/>
</dbReference>
<evidence type="ECO:0000256" key="4">
    <source>
        <dbReference type="ARBA" id="ARBA00023284"/>
    </source>
</evidence>
<keyword evidence="3" id="KW-1015">Disulfide bond</keyword>
<evidence type="ECO:0000313" key="6">
    <source>
        <dbReference type="EMBL" id="AQS52857.1"/>
    </source>
</evidence>
<evidence type="ECO:0000259" key="5">
    <source>
        <dbReference type="PROSITE" id="PS51352"/>
    </source>
</evidence>
<dbReference type="InterPro" id="IPR050455">
    <property type="entry name" value="Tpx_Peroxidase_subfamily"/>
</dbReference>
<dbReference type="OrthoDB" id="9781543at2"/>
<evidence type="ECO:0000256" key="2">
    <source>
        <dbReference type="ARBA" id="ARBA00022862"/>
    </source>
</evidence>
<keyword evidence="7" id="KW-1185">Reference proteome</keyword>
<dbReference type="GO" id="GO:0008379">
    <property type="term" value="F:thioredoxin peroxidase activity"/>
    <property type="evidence" value="ECO:0007669"/>
    <property type="project" value="InterPro"/>
</dbReference>
<keyword evidence="1 6" id="KW-0575">Peroxidase</keyword>
<dbReference type="InterPro" id="IPR000866">
    <property type="entry name" value="AhpC/TSA"/>
</dbReference>
<keyword evidence="4" id="KW-0676">Redox-active center</keyword>